<feature type="compositionally biased region" description="Basic and acidic residues" evidence="1">
    <location>
        <begin position="246"/>
        <end position="258"/>
    </location>
</feature>
<accession>A0ABQ5K6E8</accession>
<reference evidence="2" key="1">
    <citation type="submission" date="2022-03" db="EMBL/GenBank/DDBJ databases">
        <title>Draft genome sequence of Aduncisulcus paluster, a free-living microaerophilic Fornicata.</title>
        <authorList>
            <person name="Yuyama I."/>
            <person name="Kume K."/>
            <person name="Tamura T."/>
            <person name="Inagaki Y."/>
            <person name="Hashimoto T."/>
        </authorList>
    </citation>
    <scope>NUCLEOTIDE SEQUENCE</scope>
    <source>
        <strain evidence="2">NY0171</strain>
    </source>
</reference>
<feature type="compositionally biased region" description="Basic and acidic residues" evidence="1">
    <location>
        <begin position="220"/>
        <end position="239"/>
    </location>
</feature>
<organism evidence="2 3">
    <name type="scientific">Aduncisulcus paluster</name>
    <dbReference type="NCBI Taxonomy" id="2918883"/>
    <lineage>
        <taxon>Eukaryota</taxon>
        <taxon>Metamonada</taxon>
        <taxon>Carpediemonas-like organisms</taxon>
        <taxon>Aduncisulcus</taxon>
    </lineage>
</organism>
<sequence>MEDKLDEPLSLSLLDQYKERQSRIEKLLIEYPDNMCFLDLKKKVDNIIYEISLSLGIIKKDKFVEDIFYKGALCFCFIPRYSRFCPATVQRLWFKKRLLEVKLLGLPITATVSPQFLRPFSFSHVTIPSIGQKVFVRSDKYPDALVATIDEVSDASVASQKTRLSVTLESDDQLINGSHEVIPCTKLIGTADEEYILGSLIDPRDFKCEKSPLLSQAVDSSRKVCSKEEEEPIKEGTIKEEEEEDMTRHSPEKSHVDDDIFSFPPSPIFLQTNITCSEVIDKWSGKKSGSRKKRKRGGASAKEKVPQQNQTPAQEPPPSSGKRRYRETSKPAETAGTTNWKSFRFGK</sequence>
<comment type="caution">
    <text evidence="2">The sequence shown here is derived from an EMBL/GenBank/DDBJ whole genome shotgun (WGS) entry which is preliminary data.</text>
</comment>
<feature type="compositionally biased region" description="Basic residues" evidence="1">
    <location>
        <begin position="288"/>
        <end position="297"/>
    </location>
</feature>
<evidence type="ECO:0000256" key="1">
    <source>
        <dbReference type="SAM" id="MobiDB-lite"/>
    </source>
</evidence>
<evidence type="ECO:0000313" key="3">
    <source>
        <dbReference type="Proteomes" id="UP001057375"/>
    </source>
</evidence>
<gene>
    <name evidence="2" type="ORF">ADUPG1_000464</name>
</gene>
<proteinExistence type="predicted"/>
<evidence type="ECO:0000313" key="2">
    <source>
        <dbReference type="EMBL" id="GKT28149.1"/>
    </source>
</evidence>
<name>A0ABQ5K6E8_9EUKA</name>
<feature type="region of interest" description="Disordered" evidence="1">
    <location>
        <begin position="219"/>
        <end position="261"/>
    </location>
</feature>
<feature type="region of interest" description="Disordered" evidence="1">
    <location>
        <begin position="285"/>
        <end position="347"/>
    </location>
</feature>
<dbReference type="Proteomes" id="UP001057375">
    <property type="component" value="Unassembled WGS sequence"/>
</dbReference>
<protein>
    <submittedName>
        <fullName evidence="2">Uncharacterized protein</fullName>
    </submittedName>
</protein>
<keyword evidence="3" id="KW-1185">Reference proteome</keyword>
<dbReference type="EMBL" id="BQXS01000164">
    <property type="protein sequence ID" value="GKT28149.1"/>
    <property type="molecule type" value="Genomic_DNA"/>
</dbReference>